<dbReference type="InterPro" id="IPR029033">
    <property type="entry name" value="His_PPase_superfam"/>
</dbReference>
<dbReference type="Pfam" id="PF00300">
    <property type="entry name" value="His_Phos_1"/>
    <property type="match status" value="1"/>
</dbReference>
<organism evidence="1 2">
    <name type="scientific">Nonomuraea phyllanthi</name>
    <dbReference type="NCBI Taxonomy" id="2219224"/>
    <lineage>
        <taxon>Bacteria</taxon>
        <taxon>Bacillati</taxon>
        <taxon>Actinomycetota</taxon>
        <taxon>Actinomycetes</taxon>
        <taxon>Streptosporangiales</taxon>
        <taxon>Streptosporangiaceae</taxon>
        <taxon>Nonomuraea</taxon>
    </lineage>
</organism>
<name>A0A5C4V2J4_9ACTN</name>
<dbReference type="SUPFAM" id="SSF53254">
    <property type="entry name" value="Phosphoglycerate mutase-like"/>
    <property type="match status" value="1"/>
</dbReference>
<comment type="caution">
    <text evidence="1">The sequence shown here is derived from an EMBL/GenBank/DDBJ whole genome shotgun (WGS) entry which is preliminary data.</text>
</comment>
<dbReference type="EMBL" id="VDLX02000032">
    <property type="protein sequence ID" value="KAB8184752.1"/>
    <property type="molecule type" value="Genomic_DNA"/>
</dbReference>
<sequence>MLFPDADRTLELVPHCSSVSRNGWVGDHDIRPLSDHGHQQADALVAALGTDVDAIFSSPALRCRQTVEPLARAANRPIETLEELAEGDGFRKPEAWTEGPLAPMAGPVAGAWAAGRMLRALTIMVDRGAGGRVVASSHGDVIPVLLATLSGISSTPLPRLVPRGGWFRIRLVQGTVAITAHDGVSTYASG</sequence>
<evidence type="ECO:0000313" key="1">
    <source>
        <dbReference type="EMBL" id="KAB8184752.1"/>
    </source>
</evidence>
<dbReference type="Proteomes" id="UP000312512">
    <property type="component" value="Unassembled WGS sequence"/>
</dbReference>
<dbReference type="CDD" id="cd07067">
    <property type="entry name" value="HP_PGM_like"/>
    <property type="match status" value="1"/>
</dbReference>
<dbReference type="OrthoDB" id="9781415at2"/>
<proteinExistence type="predicted"/>
<keyword evidence="2" id="KW-1185">Reference proteome</keyword>
<dbReference type="RefSeq" id="WP_139637932.1">
    <property type="nucleotide sequence ID" value="NZ_VDLX02000032.1"/>
</dbReference>
<dbReference type="Gene3D" id="3.40.50.1240">
    <property type="entry name" value="Phosphoglycerate mutase-like"/>
    <property type="match status" value="1"/>
</dbReference>
<gene>
    <name evidence="1" type="ORF">FH608_048180</name>
</gene>
<evidence type="ECO:0000313" key="2">
    <source>
        <dbReference type="Proteomes" id="UP000312512"/>
    </source>
</evidence>
<reference evidence="1 2" key="1">
    <citation type="submission" date="2019-10" db="EMBL/GenBank/DDBJ databases">
        <title>Nonomuraea sp. nov., isolated from Phyllanthus amarus.</title>
        <authorList>
            <person name="Klykleung N."/>
            <person name="Tanasupawat S."/>
        </authorList>
    </citation>
    <scope>NUCLEOTIDE SEQUENCE [LARGE SCALE GENOMIC DNA]</scope>
    <source>
        <strain evidence="1 2">PA1-10</strain>
    </source>
</reference>
<accession>A0A5C4V2J4</accession>
<dbReference type="InterPro" id="IPR013078">
    <property type="entry name" value="His_Pase_superF_clade-1"/>
</dbReference>
<dbReference type="SMART" id="SM00855">
    <property type="entry name" value="PGAM"/>
    <property type="match status" value="1"/>
</dbReference>
<protein>
    <submittedName>
        <fullName evidence="1">Uncharacterized protein</fullName>
    </submittedName>
</protein>
<dbReference type="AlphaFoldDB" id="A0A5C4V2J4"/>